<keyword evidence="1" id="KW-0472">Membrane</keyword>
<gene>
    <name evidence="2" type="ORF">DRV85_16385</name>
</gene>
<sequence>MLFTLIVAGVAGAATPYVQDQVTEALYRVLGEERMPDAGGRRVAAFATMLLAAAILLVLVSDDVSPVLLVIGGTIGAFQKEIRAAISDRMG</sequence>
<dbReference type="Proteomes" id="UP000253370">
    <property type="component" value="Unassembled WGS sequence"/>
</dbReference>
<evidence type="ECO:0000256" key="1">
    <source>
        <dbReference type="SAM" id="Phobius"/>
    </source>
</evidence>
<organism evidence="2 3">
    <name type="scientific">Rhodosalinus halophilus</name>
    <dbReference type="NCBI Taxonomy" id="2259333"/>
    <lineage>
        <taxon>Bacteria</taxon>
        <taxon>Pseudomonadati</taxon>
        <taxon>Pseudomonadota</taxon>
        <taxon>Alphaproteobacteria</taxon>
        <taxon>Rhodobacterales</taxon>
        <taxon>Paracoccaceae</taxon>
        <taxon>Rhodosalinus</taxon>
    </lineage>
</organism>
<keyword evidence="1" id="KW-0812">Transmembrane</keyword>
<reference evidence="2 3" key="1">
    <citation type="submission" date="2018-07" db="EMBL/GenBank/DDBJ databases">
        <title>Rhodosalinus sp. strain E84T genomic sequence and assembly.</title>
        <authorList>
            <person name="Liu Z.-W."/>
            <person name="Lu D.-C."/>
        </authorList>
    </citation>
    <scope>NUCLEOTIDE SEQUENCE [LARGE SCALE GENOMIC DNA]</scope>
    <source>
        <strain evidence="2 3">E84</strain>
    </source>
</reference>
<protein>
    <submittedName>
        <fullName evidence="2">Uncharacterized protein</fullName>
    </submittedName>
</protein>
<feature type="transmembrane region" description="Helical" evidence="1">
    <location>
        <begin position="44"/>
        <end position="61"/>
    </location>
</feature>
<keyword evidence="1" id="KW-1133">Transmembrane helix</keyword>
<evidence type="ECO:0000313" key="2">
    <source>
        <dbReference type="EMBL" id="RBI83384.1"/>
    </source>
</evidence>
<accession>A0A365U7A1</accession>
<name>A0A365U7A1_9RHOB</name>
<dbReference type="EMBL" id="QNTQ01000018">
    <property type="protein sequence ID" value="RBI83384.1"/>
    <property type="molecule type" value="Genomic_DNA"/>
</dbReference>
<evidence type="ECO:0000313" key="3">
    <source>
        <dbReference type="Proteomes" id="UP000253370"/>
    </source>
</evidence>
<comment type="caution">
    <text evidence="2">The sequence shown here is derived from an EMBL/GenBank/DDBJ whole genome shotgun (WGS) entry which is preliminary data.</text>
</comment>
<keyword evidence="3" id="KW-1185">Reference proteome</keyword>
<dbReference type="AlphaFoldDB" id="A0A365U7A1"/>
<dbReference type="RefSeq" id="WP_113290557.1">
    <property type="nucleotide sequence ID" value="NZ_QNTQ01000018.1"/>
</dbReference>
<proteinExistence type="predicted"/>
<dbReference type="OrthoDB" id="7875774at2"/>